<dbReference type="Gene3D" id="1.10.287.1490">
    <property type="match status" value="1"/>
</dbReference>
<reference evidence="2 3" key="2">
    <citation type="journal article" date="2019" name="G3 (Bethesda)">
        <title>Hybrid Assembly of the Genome of the Entomopathogenic Nematode Steinernema carpocapsae Identifies the X-Chromosome.</title>
        <authorList>
            <person name="Serra L."/>
            <person name="Macchietto M."/>
            <person name="Macias-Munoz A."/>
            <person name="McGill C.J."/>
            <person name="Rodriguez I.M."/>
            <person name="Rodriguez B."/>
            <person name="Murad R."/>
            <person name="Mortazavi A."/>
        </authorList>
    </citation>
    <scope>NUCLEOTIDE SEQUENCE [LARGE SCALE GENOMIC DNA]</scope>
    <source>
        <strain evidence="2 3">ALL</strain>
    </source>
</reference>
<comment type="caution">
    <text evidence="2">The sequence shown here is derived from an EMBL/GenBank/DDBJ whole genome shotgun (WGS) entry which is preliminary data.</text>
</comment>
<evidence type="ECO:0000256" key="1">
    <source>
        <dbReference type="SAM" id="Coils"/>
    </source>
</evidence>
<dbReference type="OrthoDB" id="5820935at2759"/>
<dbReference type="PANTHER" id="PTHR31027:SF2">
    <property type="entry name" value="LEBERCILIN DOMAIN-CONTAINING PROTEIN"/>
    <property type="match status" value="1"/>
</dbReference>
<dbReference type="STRING" id="34508.A0A4U5NEQ8"/>
<evidence type="ECO:0000313" key="2">
    <source>
        <dbReference type="EMBL" id="TKR81113.1"/>
    </source>
</evidence>
<name>A0A4U5NEQ8_STECR</name>
<reference evidence="2 3" key="1">
    <citation type="journal article" date="2015" name="Genome Biol.">
        <title>Comparative genomics of Steinernema reveals deeply conserved gene regulatory networks.</title>
        <authorList>
            <person name="Dillman A.R."/>
            <person name="Macchietto M."/>
            <person name="Porter C.F."/>
            <person name="Rogers A."/>
            <person name="Williams B."/>
            <person name="Antoshechkin I."/>
            <person name="Lee M.M."/>
            <person name="Goodwin Z."/>
            <person name="Lu X."/>
            <person name="Lewis E.E."/>
            <person name="Goodrich-Blair H."/>
            <person name="Stock S.P."/>
            <person name="Adams B.J."/>
            <person name="Sternberg P.W."/>
            <person name="Mortazavi A."/>
        </authorList>
    </citation>
    <scope>NUCLEOTIDE SEQUENCE [LARGE SCALE GENOMIC DNA]</scope>
    <source>
        <strain evidence="2 3">ALL</strain>
    </source>
</reference>
<dbReference type="GO" id="GO:0005783">
    <property type="term" value="C:endoplasmic reticulum"/>
    <property type="evidence" value="ECO:0007669"/>
    <property type="project" value="TreeGrafter"/>
</dbReference>
<gene>
    <name evidence="2" type="ORF">L596_015047</name>
</gene>
<organism evidence="2 3">
    <name type="scientific">Steinernema carpocapsae</name>
    <name type="common">Entomopathogenic nematode</name>
    <dbReference type="NCBI Taxonomy" id="34508"/>
    <lineage>
        <taxon>Eukaryota</taxon>
        <taxon>Metazoa</taxon>
        <taxon>Ecdysozoa</taxon>
        <taxon>Nematoda</taxon>
        <taxon>Chromadorea</taxon>
        <taxon>Rhabditida</taxon>
        <taxon>Tylenchina</taxon>
        <taxon>Panagrolaimomorpha</taxon>
        <taxon>Strongyloidoidea</taxon>
        <taxon>Steinernematidae</taxon>
        <taxon>Steinernema</taxon>
    </lineage>
</organism>
<dbReference type="AlphaFoldDB" id="A0A4U5NEQ8"/>
<dbReference type="GO" id="GO:0003729">
    <property type="term" value="F:mRNA binding"/>
    <property type="evidence" value="ECO:0007669"/>
    <property type="project" value="TreeGrafter"/>
</dbReference>
<dbReference type="EMBL" id="AZBU02000004">
    <property type="protein sequence ID" value="TKR81113.1"/>
    <property type="molecule type" value="Genomic_DNA"/>
</dbReference>
<dbReference type="GO" id="GO:0042175">
    <property type="term" value="C:nuclear outer membrane-endoplasmic reticulum membrane network"/>
    <property type="evidence" value="ECO:0007669"/>
    <property type="project" value="TreeGrafter"/>
</dbReference>
<dbReference type="PANTHER" id="PTHR31027">
    <property type="entry name" value="NUCLEAR SEGREGATION PROTEIN BFR1"/>
    <property type="match status" value="1"/>
</dbReference>
<proteinExistence type="predicted"/>
<dbReference type="Proteomes" id="UP000298663">
    <property type="component" value="Unassembled WGS sequence"/>
</dbReference>
<accession>A0A4U5NEQ8</accession>
<keyword evidence="3" id="KW-1185">Reference proteome</keyword>
<protein>
    <submittedName>
        <fullName evidence="2">Uncharacterized protein</fullName>
    </submittedName>
</protein>
<sequence length="371" mass="43128">MLRNKKSSLYEEYKPFLSKEKELRAVVEELTNQMRALDKEISQVEKDMMYKKEEVALEKLKKLEDQYRKNNKVRDEQALVNQIDKMKRNIRKFQKYNPLVEQLTGVKEELNSQYKKLREVRATLRSIQAKISECKQQLASFLRTYNENRNMLRQLYEHKRAAIEKYQNSRTTYLDWRNAKRSYDQLMGYSTSSCPVKSFDNVDEFEPFYEQKQTCVRLINYFQSLLNRMDGAEHKEASNEGSDSADELPESFEKLKIGNRKSMEGVAAVPKPKTLRFRKRGAQNVPLSHSMDVIRMLSVTDTQVPITIAEVPTALAQVEKLLEHYSSQTNVIDWSAMDFEQSHTPSVSMSLASVTGSDIDSPFLSGSNLPR</sequence>
<feature type="coiled-coil region" evidence="1">
    <location>
        <begin position="20"/>
        <end position="70"/>
    </location>
</feature>
<dbReference type="GO" id="GO:1990904">
    <property type="term" value="C:ribonucleoprotein complex"/>
    <property type="evidence" value="ECO:0007669"/>
    <property type="project" value="TreeGrafter"/>
</dbReference>
<keyword evidence="1" id="KW-0175">Coiled coil</keyword>
<feature type="coiled-coil region" evidence="1">
    <location>
        <begin position="100"/>
        <end position="137"/>
    </location>
</feature>
<evidence type="ECO:0000313" key="3">
    <source>
        <dbReference type="Proteomes" id="UP000298663"/>
    </source>
</evidence>
<dbReference type="InterPro" id="IPR039604">
    <property type="entry name" value="Bfr1"/>
</dbReference>
<dbReference type="GO" id="GO:0008298">
    <property type="term" value="P:intracellular mRNA localization"/>
    <property type="evidence" value="ECO:0007669"/>
    <property type="project" value="TreeGrafter"/>
</dbReference>